<keyword evidence="5" id="KW-1185">Reference proteome</keyword>
<dbReference type="OrthoDB" id="10062280at2759"/>
<dbReference type="EMBL" id="CANHGI010000003">
    <property type="protein sequence ID" value="CAI5445336.1"/>
    <property type="molecule type" value="Genomic_DNA"/>
</dbReference>
<reference evidence="4" key="1">
    <citation type="submission" date="2022-11" db="EMBL/GenBank/DDBJ databases">
        <authorList>
            <person name="Kikuchi T."/>
        </authorList>
    </citation>
    <scope>NUCLEOTIDE SEQUENCE</scope>
    <source>
        <strain evidence="4">PS1010</strain>
    </source>
</reference>
<dbReference type="AlphaFoldDB" id="A0A9P1IHT5"/>
<dbReference type="GO" id="GO:0000166">
    <property type="term" value="F:nucleotide binding"/>
    <property type="evidence" value="ECO:0007669"/>
    <property type="project" value="UniProtKB-KW"/>
</dbReference>
<feature type="domain" description="GDP-fucose pyrophosphorylase" evidence="3">
    <location>
        <begin position="66"/>
        <end position="300"/>
    </location>
</feature>
<keyword evidence="2" id="KW-0547">Nucleotide-binding</keyword>
<organism evidence="4 5">
    <name type="scientific">Caenorhabditis angaria</name>
    <dbReference type="NCBI Taxonomy" id="860376"/>
    <lineage>
        <taxon>Eukaryota</taxon>
        <taxon>Metazoa</taxon>
        <taxon>Ecdysozoa</taxon>
        <taxon>Nematoda</taxon>
        <taxon>Chromadorea</taxon>
        <taxon>Rhabditida</taxon>
        <taxon>Rhabditina</taxon>
        <taxon>Rhabditomorpha</taxon>
        <taxon>Rhabditoidea</taxon>
        <taxon>Rhabditidae</taxon>
        <taxon>Peloderinae</taxon>
        <taxon>Caenorhabditis</taxon>
    </lineage>
</organism>
<evidence type="ECO:0000313" key="5">
    <source>
        <dbReference type="Proteomes" id="UP001152747"/>
    </source>
</evidence>
<comment type="caution">
    <text evidence="4">The sequence shown here is derived from an EMBL/GenBank/DDBJ whole genome shotgun (WGS) entry which is preliminary data.</text>
</comment>
<dbReference type="InterPro" id="IPR012887">
    <property type="entry name" value="GDP_fucose_pyrophosphorylase"/>
</dbReference>
<evidence type="ECO:0000313" key="4">
    <source>
        <dbReference type="EMBL" id="CAI5445336.1"/>
    </source>
</evidence>
<protein>
    <recommendedName>
        <fullName evidence="3">GDP-fucose pyrophosphorylase domain-containing protein</fullName>
    </recommendedName>
</protein>
<dbReference type="GO" id="GO:0016772">
    <property type="term" value="F:transferase activity, transferring phosphorus-containing groups"/>
    <property type="evidence" value="ECO:0007669"/>
    <property type="project" value="InterPro"/>
</dbReference>
<dbReference type="Pfam" id="PF07959">
    <property type="entry name" value="Fucose_pyrophosphorylase"/>
    <property type="match status" value="1"/>
</dbReference>
<gene>
    <name evidence="4" type="ORF">CAMP_LOCUS7973</name>
</gene>
<proteinExistence type="predicted"/>
<name>A0A9P1IHT5_9PELO</name>
<sequence length="415" mass="47511">MWDLLLLTAGSKKQKLNFEKILKTIPNLEKYAKDIRVISDEPENVRIGSGGATLLVLKLLKQIYGEKLVEKKILLCHSGGLSQRMPHFSAFGKIFAHFPNGKTILETKLEVYSQNLVSNLPNGLMITASDVLEDMKTISKIFDKNQEIIIFAHQSSLKVGTQHGVFCVDPENSKLIRVLQKPSIEEMKNANAIRKNGKVLTDSCFWLSWKICDALEKSAIFPISEELCCYADFMRPMGTNPDLSYLGDSLQRRKFAEIFSAAKNIEIFDLGEFETFFHLGTFSEWFEHLENGSKFQQIFNVGKFKNYEFSKLPETLKIPRTTILSGVEIQDNLEIPENSVIFTIPLRENMGYSTVILNISTDFKKIWNEKKFAVSSIRQQSFLENSGNLYSLSDLIELHDMEKDLEWRKTTFQNM</sequence>
<dbReference type="PANTHER" id="PTHR15045">
    <property type="entry name" value="FUCOSE-1-PHOSPHATE GUANYLYLTRANSFERASE"/>
    <property type="match status" value="1"/>
</dbReference>
<dbReference type="PANTHER" id="PTHR15045:SF1">
    <property type="entry name" value="FUCOSE-1-PHOSPHATE GUANYLYLTRANSFERASE"/>
    <property type="match status" value="1"/>
</dbReference>
<evidence type="ECO:0000256" key="2">
    <source>
        <dbReference type="ARBA" id="ARBA00022741"/>
    </source>
</evidence>
<dbReference type="GO" id="GO:0042350">
    <property type="term" value="P:GDP-L-fucose biosynthetic process"/>
    <property type="evidence" value="ECO:0007669"/>
    <property type="project" value="UniProtKB-ARBA"/>
</dbReference>
<evidence type="ECO:0000256" key="1">
    <source>
        <dbReference type="ARBA" id="ARBA00022679"/>
    </source>
</evidence>
<accession>A0A9P1IHT5</accession>
<dbReference type="Proteomes" id="UP001152747">
    <property type="component" value="Unassembled WGS sequence"/>
</dbReference>
<evidence type="ECO:0000259" key="3">
    <source>
        <dbReference type="Pfam" id="PF07959"/>
    </source>
</evidence>
<keyword evidence="1" id="KW-0808">Transferase</keyword>